<protein>
    <submittedName>
        <fullName evidence="1">Uncharacterized protein</fullName>
    </submittedName>
</protein>
<evidence type="ECO:0000313" key="2">
    <source>
        <dbReference type="Proteomes" id="UP001055101"/>
    </source>
</evidence>
<gene>
    <name evidence="1" type="ORF">EKPJFOCH_1053</name>
</gene>
<comment type="caution">
    <text evidence="1">The sequence shown here is derived from an EMBL/GenBank/DDBJ whole genome shotgun (WGS) entry which is preliminary data.</text>
</comment>
<dbReference type="EMBL" id="BPRA01000004">
    <property type="protein sequence ID" value="GJE54575.1"/>
    <property type="molecule type" value="Genomic_DNA"/>
</dbReference>
<sequence>MTLARTALRLAAVATLSGTKAKPATIAENRVFDSRITFIDPKDVTDAQPILIVQTDNDEGDPTDGKDGVSPAGGPPFWRMTDLVIECAMVARGDDGDGGFVIGYPVTDAQLEAQLDFLEWQVWMALAYAPSTIARAFRKTAKLMRYESHRQATDENGDRAAVRVLTFKCKIHDFCPMPQAGATGFDRLPKPLSDVAKALDPESYAGAAVAALADAMSEPDPMPALQRIGMGFDFSADGLPDGVPDLAADLPLSSG</sequence>
<reference evidence="1" key="1">
    <citation type="journal article" date="2021" name="Front. Microbiol.">
        <title>Comprehensive Comparative Genomics and Phenotyping of Methylobacterium Species.</title>
        <authorList>
            <person name="Alessa O."/>
            <person name="Ogura Y."/>
            <person name="Fujitani Y."/>
            <person name="Takami H."/>
            <person name="Hayashi T."/>
            <person name="Sahin N."/>
            <person name="Tani A."/>
        </authorList>
    </citation>
    <scope>NUCLEOTIDE SEQUENCE</scope>
    <source>
        <strain evidence="1">DSM 23674</strain>
    </source>
</reference>
<evidence type="ECO:0000313" key="1">
    <source>
        <dbReference type="EMBL" id="GJE54575.1"/>
    </source>
</evidence>
<dbReference type="RefSeq" id="WP_238230958.1">
    <property type="nucleotide sequence ID" value="NZ_BPRA01000004.1"/>
</dbReference>
<proteinExistence type="predicted"/>
<reference evidence="1" key="2">
    <citation type="submission" date="2021-08" db="EMBL/GenBank/DDBJ databases">
        <authorList>
            <person name="Tani A."/>
            <person name="Ola A."/>
            <person name="Ogura Y."/>
            <person name="Katsura K."/>
            <person name="Hayashi T."/>
        </authorList>
    </citation>
    <scope>NUCLEOTIDE SEQUENCE</scope>
    <source>
        <strain evidence="1">DSM 23674</strain>
    </source>
</reference>
<organism evidence="1 2">
    <name type="scientific">Methylobacterium thuringiense</name>
    <dbReference type="NCBI Taxonomy" id="1003091"/>
    <lineage>
        <taxon>Bacteria</taxon>
        <taxon>Pseudomonadati</taxon>
        <taxon>Pseudomonadota</taxon>
        <taxon>Alphaproteobacteria</taxon>
        <taxon>Hyphomicrobiales</taxon>
        <taxon>Methylobacteriaceae</taxon>
        <taxon>Methylobacterium</taxon>
    </lineage>
</organism>
<dbReference type="Proteomes" id="UP001055101">
    <property type="component" value="Unassembled WGS sequence"/>
</dbReference>
<keyword evidence="2" id="KW-1185">Reference proteome</keyword>
<accession>A0ABQ4TLK3</accession>
<name>A0ABQ4TLK3_9HYPH</name>